<evidence type="ECO:0000313" key="4">
    <source>
        <dbReference type="EMBL" id="SHJ83108.1"/>
    </source>
</evidence>
<keyword evidence="4" id="KW-0032">Aminotransferase</keyword>
<dbReference type="GO" id="GO:0019265">
    <property type="term" value="P:glycine biosynthetic process, by transamination of glyoxylate"/>
    <property type="evidence" value="ECO:0007669"/>
    <property type="project" value="TreeGrafter"/>
</dbReference>
<dbReference type="Gene3D" id="3.40.640.10">
    <property type="entry name" value="Type I PLP-dependent aspartate aminotransferase-like (Major domain)"/>
    <property type="match status" value="1"/>
</dbReference>
<dbReference type="GO" id="GO:0008453">
    <property type="term" value="F:alanine-glyoxylate transaminase activity"/>
    <property type="evidence" value="ECO:0007669"/>
    <property type="project" value="TreeGrafter"/>
</dbReference>
<dbReference type="SUPFAM" id="SSF53383">
    <property type="entry name" value="PLP-dependent transferases"/>
    <property type="match status" value="1"/>
</dbReference>
<dbReference type="STRING" id="1121266.SAMN02745883_00555"/>
<keyword evidence="4" id="KW-0808">Transferase</keyword>
<dbReference type="GO" id="GO:0004760">
    <property type="term" value="F:L-serine-pyruvate transaminase activity"/>
    <property type="evidence" value="ECO:0007669"/>
    <property type="project" value="TreeGrafter"/>
</dbReference>
<dbReference type="Proteomes" id="UP000184082">
    <property type="component" value="Unassembled WGS sequence"/>
</dbReference>
<evidence type="ECO:0000256" key="2">
    <source>
        <dbReference type="ARBA" id="ARBA00022898"/>
    </source>
</evidence>
<dbReference type="InterPro" id="IPR015422">
    <property type="entry name" value="PyrdxlP-dep_Trfase_small"/>
</dbReference>
<evidence type="ECO:0000256" key="1">
    <source>
        <dbReference type="ARBA" id="ARBA00001933"/>
    </source>
</evidence>
<dbReference type="Gene3D" id="3.90.1150.10">
    <property type="entry name" value="Aspartate Aminotransferase, domain 1"/>
    <property type="match status" value="1"/>
</dbReference>
<dbReference type="Pfam" id="PF00266">
    <property type="entry name" value="Aminotran_5"/>
    <property type="match status" value="1"/>
</dbReference>
<dbReference type="AlphaFoldDB" id="A0A1M6MI46"/>
<dbReference type="PANTHER" id="PTHR21152:SF40">
    <property type="entry name" value="ALANINE--GLYOXYLATE AMINOTRANSFERASE"/>
    <property type="match status" value="1"/>
</dbReference>
<proteinExistence type="predicted"/>
<keyword evidence="5" id="KW-1185">Reference proteome</keyword>
<reference evidence="4 5" key="1">
    <citation type="submission" date="2016-11" db="EMBL/GenBank/DDBJ databases">
        <authorList>
            <person name="Jaros S."/>
            <person name="Januszkiewicz K."/>
            <person name="Wedrychowicz H."/>
        </authorList>
    </citation>
    <scope>NUCLEOTIDE SEQUENCE [LARGE SCALE GENOMIC DNA]</scope>
    <source>
        <strain evidence="4 5">DSM 14501</strain>
    </source>
</reference>
<dbReference type="EMBL" id="FRAJ01000004">
    <property type="protein sequence ID" value="SHJ83108.1"/>
    <property type="molecule type" value="Genomic_DNA"/>
</dbReference>
<accession>A0A1M6MI46</accession>
<name>A0A1M6MI46_9FIRM</name>
<evidence type="ECO:0000313" key="5">
    <source>
        <dbReference type="Proteomes" id="UP000184082"/>
    </source>
</evidence>
<evidence type="ECO:0000259" key="3">
    <source>
        <dbReference type="Pfam" id="PF00266"/>
    </source>
</evidence>
<sequence>MAVANNVPVDLYEVNWGEATIPEQVDEVLSTGKYDLITVTHNETSTGVMNPISEIGKVVKRYPEVVFCVDAVSSAAGVKIEVDDWGIDICITSTQKALALPPGLAICTFSQKAYEAAREVKYRGFYLDLVRLYEYIQKKDYQYPSTPSLSHMFALNYQLDKIFEEGLENRFARHEEMAKYVRAWAKKYFELFPKEEYASNTLTNIKNTTGISVADLNKRLAMRGYMISNGYGKLKEQAFRIAHMGEMTLPQIKELLVNIEDILGL</sequence>
<dbReference type="InterPro" id="IPR015421">
    <property type="entry name" value="PyrdxlP-dep_Trfase_major"/>
</dbReference>
<dbReference type="InterPro" id="IPR000192">
    <property type="entry name" value="Aminotrans_V_dom"/>
</dbReference>
<feature type="domain" description="Aminotransferase class V" evidence="3">
    <location>
        <begin position="8"/>
        <end position="230"/>
    </location>
</feature>
<protein>
    <submittedName>
        <fullName evidence="4">Aminotransferase class-V</fullName>
    </submittedName>
</protein>
<dbReference type="InterPro" id="IPR015424">
    <property type="entry name" value="PyrdxlP-dep_Trfase"/>
</dbReference>
<organism evidence="4 5">
    <name type="scientific">Caminicella sporogenes DSM 14501</name>
    <dbReference type="NCBI Taxonomy" id="1121266"/>
    <lineage>
        <taxon>Bacteria</taxon>
        <taxon>Bacillati</taxon>
        <taxon>Bacillota</taxon>
        <taxon>Clostridia</taxon>
        <taxon>Peptostreptococcales</taxon>
        <taxon>Caminicellaceae</taxon>
        <taxon>Caminicella</taxon>
    </lineage>
</organism>
<comment type="cofactor">
    <cofactor evidence="1">
        <name>pyridoxal 5'-phosphate</name>
        <dbReference type="ChEBI" id="CHEBI:597326"/>
    </cofactor>
</comment>
<keyword evidence="2" id="KW-0663">Pyridoxal phosphate</keyword>
<gene>
    <name evidence="4" type="ORF">SAMN02745883_00555</name>
</gene>
<dbReference type="PANTHER" id="PTHR21152">
    <property type="entry name" value="AMINOTRANSFERASE CLASS V"/>
    <property type="match status" value="1"/>
</dbReference>